<name>A0A2N4UV17_9GAMM</name>
<dbReference type="SUPFAM" id="SSF55729">
    <property type="entry name" value="Acyl-CoA N-acyltransferases (Nat)"/>
    <property type="match status" value="1"/>
</dbReference>
<organism evidence="2 3">
    <name type="scientific">Photobacterium carnosum</name>
    <dbReference type="NCBI Taxonomy" id="2023717"/>
    <lineage>
        <taxon>Bacteria</taxon>
        <taxon>Pseudomonadati</taxon>
        <taxon>Pseudomonadota</taxon>
        <taxon>Gammaproteobacteria</taxon>
        <taxon>Vibrionales</taxon>
        <taxon>Vibrionaceae</taxon>
        <taxon>Photobacterium</taxon>
    </lineage>
</organism>
<keyword evidence="3" id="KW-1185">Reference proteome</keyword>
<dbReference type="EMBL" id="NPIB01000004">
    <property type="protein sequence ID" value="PLC58869.1"/>
    <property type="molecule type" value="Genomic_DNA"/>
</dbReference>
<evidence type="ECO:0000313" key="2">
    <source>
        <dbReference type="EMBL" id="PLC58869.1"/>
    </source>
</evidence>
<proteinExistence type="predicted"/>
<sequence length="86" mass="9872">MIVYQPIRDVSASAQLTYNNMRTYYEYYAVDWALPTIVEQITGLDNWDILSDGDVIGAIRLAWDNDECYLRDLQVSSQYQNQGIGA</sequence>
<comment type="caution">
    <text evidence="2">The sequence shown here is derived from an EMBL/GenBank/DDBJ whole genome shotgun (WGS) entry which is preliminary data.</text>
</comment>
<dbReference type="InterPro" id="IPR016181">
    <property type="entry name" value="Acyl_CoA_acyltransferase"/>
</dbReference>
<dbReference type="GO" id="GO:0016747">
    <property type="term" value="F:acyltransferase activity, transferring groups other than amino-acyl groups"/>
    <property type="evidence" value="ECO:0007669"/>
    <property type="project" value="InterPro"/>
</dbReference>
<dbReference type="PROSITE" id="PS51186">
    <property type="entry name" value="GNAT"/>
    <property type="match status" value="1"/>
</dbReference>
<dbReference type="InterPro" id="IPR000182">
    <property type="entry name" value="GNAT_dom"/>
</dbReference>
<dbReference type="Pfam" id="PF00583">
    <property type="entry name" value="Acetyltransf_1"/>
    <property type="match status" value="1"/>
</dbReference>
<dbReference type="AlphaFoldDB" id="A0A2N4UV17"/>
<gene>
    <name evidence="2" type="ORF">CIK00_05630</name>
</gene>
<dbReference type="CDD" id="cd04301">
    <property type="entry name" value="NAT_SF"/>
    <property type="match status" value="1"/>
</dbReference>
<dbReference type="RefSeq" id="WP_101767941.1">
    <property type="nucleotide sequence ID" value="NZ_BPPU01000002.1"/>
</dbReference>
<dbReference type="Proteomes" id="UP000234420">
    <property type="component" value="Unassembled WGS sequence"/>
</dbReference>
<feature type="domain" description="N-acetyltransferase" evidence="1">
    <location>
        <begin position="5"/>
        <end position="86"/>
    </location>
</feature>
<accession>A0A2N4UV17</accession>
<protein>
    <recommendedName>
        <fullName evidence="1">N-acetyltransferase domain-containing protein</fullName>
    </recommendedName>
</protein>
<reference evidence="2 3" key="1">
    <citation type="journal article" date="2018" name="Syst. Appl. Microbiol.">
        <title>Photobacterium carnosum sp. nov., isolated from spoiled modified atmosphere packaged poultry meat.</title>
        <authorList>
            <person name="Hilgarth M."/>
            <person name="Fuertes S."/>
            <person name="Ehrmann M."/>
            <person name="Vogel R.F."/>
        </authorList>
    </citation>
    <scope>NUCLEOTIDE SEQUENCE [LARGE SCALE GENOMIC DNA]</scope>
    <source>
        <strain evidence="2 3">TMW 2.2021</strain>
    </source>
</reference>
<evidence type="ECO:0000259" key="1">
    <source>
        <dbReference type="PROSITE" id="PS51186"/>
    </source>
</evidence>
<evidence type="ECO:0000313" key="3">
    <source>
        <dbReference type="Proteomes" id="UP000234420"/>
    </source>
</evidence>
<dbReference type="Gene3D" id="3.40.630.30">
    <property type="match status" value="1"/>
</dbReference>